<evidence type="ECO:0000256" key="6">
    <source>
        <dbReference type="ARBA" id="ARBA00037937"/>
    </source>
</evidence>
<accession>A0A4R6DTD7</accession>
<name>A0A4R6DTD7_9RHOO</name>
<proteinExistence type="inferred from homology"/>
<evidence type="ECO:0000256" key="7">
    <source>
        <dbReference type="RuleBase" id="RU362064"/>
    </source>
</evidence>
<keyword evidence="3 7" id="KW-1133">Transmembrane helix</keyword>
<evidence type="ECO:0000313" key="9">
    <source>
        <dbReference type="Proteomes" id="UP000295129"/>
    </source>
</evidence>
<dbReference type="AlphaFoldDB" id="A0A4R6DTD7"/>
<comment type="similarity">
    <text evidence="6 7">Belongs to the FliO/MopB family.</text>
</comment>
<dbReference type="PANTHER" id="PTHR38766:SF1">
    <property type="entry name" value="FLAGELLAR PROTEIN FLIO"/>
    <property type="match status" value="1"/>
</dbReference>
<comment type="caution">
    <text evidence="8">The sequence shown here is derived from an EMBL/GenBank/DDBJ whole genome shotgun (WGS) entry which is preliminary data.</text>
</comment>
<sequence>MPALAGMAPPAIAADPAPPAPAPLPTTDLTSNVGQMIFGLVIVIALLVVCLWLIKRLGAPRGSAAALKVLGAAPVGPRERVVLVELGEKVLVLGVAPGNVRTLHVMGKDELPPAAAGGPAAFAGKDFAGWLKQSLERSRNAG</sequence>
<evidence type="ECO:0000256" key="1">
    <source>
        <dbReference type="ARBA" id="ARBA00022475"/>
    </source>
</evidence>
<dbReference type="Pfam" id="PF04347">
    <property type="entry name" value="FliO"/>
    <property type="match status" value="1"/>
</dbReference>
<comment type="subcellular location">
    <subcellularLocation>
        <location evidence="7">Cell membrane</location>
    </subcellularLocation>
    <subcellularLocation>
        <location evidence="7">Bacterial flagellum basal body</location>
    </subcellularLocation>
</comment>
<dbReference type="Proteomes" id="UP000295129">
    <property type="component" value="Unassembled WGS sequence"/>
</dbReference>
<keyword evidence="8" id="KW-0282">Flagellum</keyword>
<dbReference type="GO" id="GO:0009425">
    <property type="term" value="C:bacterial-type flagellum basal body"/>
    <property type="evidence" value="ECO:0007669"/>
    <property type="project" value="UniProtKB-SubCell"/>
</dbReference>
<dbReference type="InterPro" id="IPR022781">
    <property type="entry name" value="Flagellar_biosynth_FliO"/>
</dbReference>
<protein>
    <recommendedName>
        <fullName evidence="7">Flagellar protein</fullName>
    </recommendedName>
</protein>
<feature type="transmembrane region" description="Helical" evidence="7">
    <location>
        <begin position="37"/>
        <end position="54"/>
    </location>
</feature>
<keyword evidence="8" id="KW-0966">Cell projection</keyword>
<dbReference type="GO" id="GO:0005886">
    <property type="term" value="C:plasma membrane"/>
    <property type="evidence" value="ECO:0007669"/>
    <property type="project" value="UniProtKB-SubCell"/>
</dbReference>
<keyword evidence="9" id="KW-1185">Reference proteome</keyword>
<keyword evidence="2 7" id="KW-0812">Transmembrane</keyword>
<keyword evidence="1 7" id="KW-1003">Cell membrane</keyword>
<keyword evidence="5 7" id="KW-0975">Bacterial flagellum</keyword>
<evidence type="ECO:0000313" key="8">
    <source>
        <dbReference type="EMBL" id="TDN48367.1"/>
    </source>
</evidence>
<dbReference type="InterPro" id="IPR052205">
    <property type="entry name" value="FliO/MopB"/>
</dbReference>
<keyword evidence="8" id="KW-0969">Cilium</keyword>
<keyword evidence="4 7" id="KW-0472">Membrane</keyword>
<evidence type="ECO:0000256" key="5">
    <source>
        <dbReference type="ARBA" id="ARBA00023143"/>
    </source>
</evidence>
<dbReference type="GO" id="GO:0044781">
    <property type="term" value="P:bacterial-type flagellum organization"/>
    <property type="evidence" value="ECO:0007669"/>
    <property type="project" value="UniProtKB-UniRule"/>
</dbReference>
<reference evidence="8 9" key="1">
    <citation type="submission" date="2019-03" db="EMBL/GenBank/DDBJ databases">
        <title>Genomic Encyclopedia of Type Strains, Phase IV (KMG-IV): sequencing the most valuable type-strain genomes for metagenomic binning, comparative biology and taxonomic classification.</title>
        <authorList>
            <person name="Goeker M."/>
        </authorList>
    </citation>
    <scope>NUCLEOTIDE SEQUENCE [LARGE SCALE GENOMIC DNA]</scope>
    <source>
        <strain evidence="8 9">DSM 12121</strain>
    </source>
</reference>
<evidence type="ECO:0000256" key="3">
    <source>
        <dbReference type="ARBA" id="ARBA00022989"/>
    </source>
</evidence>
<evidence type="ECO:0000256" key="2">
    <source>
        <dbReference type="ARBA" id="ARBA00022692"/>
    </source>
</evidence>
<gene>
    <name evidence="8" type="ORF">C7389_11533</name>
</gene>
<dbReference type="EMBL" id="SNVV01000015">
    <property type="protein sequence ID" value="TDN48367.1"/>
    <property type="molecule type" value="Genomic_DNA"/>
</dbReference>
<organism evidence="8 9">
    <name type="scientific">Azoarcus indigens</name>
    <dbReference type="NCBI Taxonomy" id="29545"/>
    <lineage>
        <taxon>Bacteria</taxon>
        <taxon>Pseudomonadati</taxon>
        <taxon>Pseudomonadota</taxon>
        <taxon>Betaproteobacteria</taxon>
        <taxon>Rhodocyclales</taxon>
        <taxon>Zoogloeaceae</taxon>
        <taxon>Azoarcus</taxon>
    </lineage>
</organism>
<dbReference type="PANTHER" id="PTHR38766">
    <property type="entry name" value="FLAGELLAR PROTEIN FLIO"/>
    <property type="match status" value="1"/>
</dbReference>
<dbReference type="NCBIfam" id="TIGR03500">
    <property type="entry name" value="FliO_TIGR"/>
    <property type="match status" value="1"/>
</dbReference>
<evidence type="ECO:0000256" key="4">
    <source>
        <dbReference type="ARBA" id="ARBA00023136"/>
    </source>
</evidence>